<dbReference type="EMBL" id="MEVA01000009">
    <property type="protein sequence ID" value="OGC47439.1"/>
    <property type="molecule type" value="Genomic_DNA"/>
</dbReference>
<name>A0A1F4UR99_UNCKA</name>
<accession>A0A1F4UR99</accession>
<gene>
    <name evidence="1" type="ORF">A2886_03380</name>
</gene>
<evidence type="ECO:0000313" key="1">
    <source>
        <dbReference type="EMBL" id="OGC47439.1"/>
    </source>
</evidence>
<protein>
    <submittedName>
        <fullName evidence="1">Uncharacterized protein</fullName>
    </submittedName>
</protein>
<dbReference type="AlphaFoldDB" id="A0A1F4UR99"/>
<reference evidence="1 2" key="1">
    <citation type="journal article" date="2016" name="Nat. Commun.">
        <title>Thousands of microbial genomes shed light on interconnected biogeochemical processes in an aquifer system.</title>
        <authorList>
            <person name="Anantharaman K."/>
            <person name="Brown C.T."/>
            <person name="Hug L.A."/>
            <person name="Sharon I."/>
            <person name="Castelle C.J."/>
            <person name="Probst A.J."/>
            <person name="Thomas B.C."/>
            <person name="Singh A."/>
            <person name="Wilkins M.J."/>
            <person name="Karaoz U."/>
            <person name="Brodie E.L."/>
            <person name="Williams K.H."/>
            <person name="Hubbard S.S."/>
            <person name="Banfield J.F."/>
        </authorList>
    </citation>
    <scope>NUCLEOTIDE SEQUENCE [LARGE SCALE GENOMIC DNA]</scope>
</reference>
<dbReference type="Proteomes" id="UP000176608">
    <property type="component" value="Unassembled WGS sequence"/>
</dbReference>
<organism evidence="1 2">
    <name type="scientific">candidate division WWE3 bacterium RIFCSPHIGHO2_01_FULL_42_13</name>
    <dbReference type="NCBI Taxonomy" id="1802617"/>
    <lineage>
        <taxon>Bacteria</taxon>
        <taxon>Katanobacteria</taxon>
    </lineage>
</organism>
<proteinExistence type="predicted"/>
<sequence>MHKDNDLTHDHEENTYDVPTNAQFICPNDGKIDRDDVIFLCNKCEQADMIYKDGIYMCPACLNPGENFECLICESKEVKMQMKK</sequence>
<evidence type="ECO:0000313" key="2">
    <source>
        <dbReference type="Proteomes" id="UP000176608"/>
    </source>
</evidence>
<comment type="caution">
    <text evidence="1">The sequence shown here is derived from an EMBL/GenBank/DDBJ whole genome shotgun (WGS) entry which is preliminary data.</text>
</comment>